<feature type="active site" description="Phosphoserine intermediate" evidence="15">
    <location>
        <position position="474"/>
    </location>
</feature>
<dbReference type="SUPFAM" id="SSF52540">
    <property type="entry name" value="P-loop containing nucleoside triphosphate hydrolases"/>
    <property type="match status" value="1"/>
</dbReference>
<evidence type="ECO:0000256" key="15">
    <source>
        <dbReference type="HAMAP-Rule" id="MF_00065"/>
    </source>
</evidence>
<gene>
    <name evidence="15 18" type="primary">cysC</name>
    <name evidence="18" type="ORF">D3218_12035</name>
</gene>
<dbReference type="PANTHER" id="PTHR11055:SF63">
    <property type="entry name" value="ADENYLYL-SULFATE KINASE 1, CHLOROPLASTIC"/>
    <property type="match status" value="1"/>
</dbReference>
<dbReference type="InterPro" id="IPR009001">
    <property type="entry name" value="Transl_elong_EF1A/Init_IF2_C"/>
</dbReference>
<evidence type="ECO:0000256" key="13">
    <source>
        <dbReference type="ARBA" id="ARBA00031393"/>
    </source>
</evidence>
<dbReference type="Gene3D" id="2.40.30.10">
    <property type="entry name" value="Translation factors"/>
    <property type="match status" value="2"/>
</dbReference>
<dbReference type="Proteomes" id="UP000265750">
    <property type="component" value="Unassembled WGS sequence"/>
</dbReference>
<evidence type="ECO:0000256" key="1">
    <source>
        <dbReference type="ARBA" id="ARBA00001823"/>
    </source>
</evidence>
<keyword evidence="8 15" id="KW-0547">Nucleotide-binding</keyword>
<dbReference type="GO" id="GO:0005525">
    <property type="term" value="F:GTP binding"/>
    <property type="evidence" value="ECO:0007669"/>
    <property type="project" value="UniProtKB-KW"/>
</dbReference>
<name>A0A3A1WHF7_9HYPH</name>
<feature type="binding site" evidence="15">
    <location>
        <begin position="400"/>
        <end position="407"/>
    </location>
    <ligand>
        <name>ATP</name>
        <dbReference type="ChEBI" id="CHEBI:30616"/>
    </ligand>
</feature>
<dbReference type="GO" id="GO:0000103">
    <property type="term" value="P:sulfate assimilation"/>
    <property type="evidence" value="ECO:0007669"/>
    <property type="project" value="UniProtKB-UniRule"/>
</dbReference>
<dbReference type="GO" id="GO:0004020">
    <property type="term" value="F:adenylylsulfate kinase activity"/>
    <property type="evidence" value="ECO:0007669"/>
    <property type="project" value="UniProtKB-UniRule"/>
</dbReference>
<evidence type="ECO:0000313" key="19">
    <source>
        <dbReference type="Proteomes" id="UP000265750"/>
    </source>
</evidence>
<evidence type="ECO:0000256" key="11">
    <source>
        <dbReference type="ARBA" id="ARBA00023134"/>
    </source>
</evidence>
<keyword evidence="9 15" id="KW-0418">Kinase</keyword>
<comment type="function">
    <text evidence="2 15">Catalyzes the synthesis of activated sulfate.</text>
</comment>
<evidence type="ECO:0000256" key="7">
    <source>
        <dbReference type="ARBA" id="ARBA00022679"/>
    </source>
</evidence>
<dbReference type="PANTHER" id="PTHR11055">
    <property type="entry name" value="BIFUNCTIONAL 3'-PHOSPHOADENOSINE 5'-PHOSPHOSULFATE SYNTHASE"/>
    <property type="match status" value="1"/>
</dbReference>
<comment type="similarity">
    <text evidence="4 15">Belongs to the APS kinase family.</text>
</comment>
<dbReference type="NCBIfam" id="NF003013">
    <property type="entry name" value="PRK03846.1"/>
    <property type="match status" value="1"/>
</dbReference>
<dbReference type="NCBIfam" id="TIGR00455">
    <property type="entry name" value="apsK"/>
    <property type="match status" value="1"/>
</dbReference>
<evidence type="ECO:0000256" key="9">
    <source>
        <dbReference type="ARBA" id="ARBA00022777"/>
    </source>
</evidence>
<dbReference type="InterPro" id="IPR054696">
    <property type="entry name" value="GTP-eEF1A_C"/>
</dbReference>
<evidence type="ECO:0000256" key="2">
    <source>
        <dbReference type="ARBA" id="ARBA00002632"/>
    </source>
</evidence>
<evidence type="ECO:0000256" key="4">
    <source>
        <dbReference type="ARBA" id="ARBA00007008"/>
    </source>
</evidence>
<evidence type="ECO:0000256" key="14">
    <source>
        <dbReference type="ARBA" id="ARBA00031464"/>
    </source>
</evidence>
<dbReference type="EC" id="2.7.1.25" evidence="5 15"/>
<organism evidence="18 19">
    <name type="scientific">Aureimonas flava</name>
    <dbReference type="NCBI Taxonomy" id="2320271"/>
    <lineage>
        <taxon>Bacteria</taxon>
        <taxon>Pseudomonadati</taxon>
        <taxon>Pseudomonadota</taxon>
        <taxon>Alphaproteobacteria</taxon>
        <taxon>Hyphomicrobiales</taxon>
        <taxon>Aurantimonadaceae</taxon>
        <taxon>Aureimonas</taxon>
    </lineage>
</organism>
<dbReference type="InterPro" id="IPR059117">
    <property type="entry name" value="APS_kinase_dom"/>
</dbReference>
<dbReference type="AlphaFoldDB" id="A0A3A1WHF7"/>
<feature type="domain" description="APS kinase" evidence="16">
    <location>
        <begin position="393"/>
        <end position="541"/>
    </location>
</feature>
<evidence type="ECO:0000256" key="12">
    <source>
        <dbReference type="ARBA" id="ARBA00029724"/>
    </source>
</evidence>
<dbReference type="Pfam" id="PF01583">
    <property type="entry name" value="APS_kinase"/>
    <property type="match status" value="1"/>
</dbReference>
<evidence type="ECO:0000256" key="10">
    <source>
        <dbReference type="ARBA" id="ARBA00022840"/>
    </source>
</evidence>
<dbReference type="CDD" id="cd02027">
    <property type="entry name" value="APSK"/>
    <property type="match status" value="1"/>
</dbReference>
<comment type="catalytic activity">
    <reaction evidence="1 15">
        <text>adenosine 5'-phosphosulfate + ATP = 3'-phosphoadenylyl sulfate + ADP + H(+)</text>
        <dbReference type="Rhea" id="RHEA:24152"/>
        <dbReference type="ChEBI" id="CHEBI:15378"/>
        <dbReference type="ChEBI" id="CHEBI:30616"/>
        <dbReference type="ChEBI" id="CHEBI:58243"/>
        <dbReference type="ChEBI" id="CHEBI:58339"/>
        <dbReference type="ChEBI" id="CHEBI:456216"/>
        <dbReference type="EC" id="2.7.1.25"/>
    </reaction>
</comment>
<dbReference type="InterPro" id="IPR027417">
    <property type="entry name" value="P-loop_NTPase"/>
</dbReference>
<dbReference type="SUPFAM" id="SSF50465">
    <property type="entry name" value="EF-Tu/eEF-1alpha/eIF2-gamma C-terminal domain"/>
    <property type="match status" value="1"/>
</dbReference>
<evidence type="ECO:0000256" key="3">
    <source>
        <dbReference type="ARBA" id="ARBA00004806"/>
    </source>
</evidence>
<dbReference type="CDD" id="cd04095">
    <property type="entry name" value="CysN_NoDQ_III"/>
    <property type="match status" value="1"/>
</dbReference>
<dbReference type="HAMAP" id="MF_00065">
    <property type="entry name" value="Adenylyl_sulf_kinase"/>
    <property type="match status" value="1"/>
</dbReference>
<comment type="caution">
    <text evidence="18">The sequence shown here is derived from an EMBL/GenBank/DDBJ whole genome shotgun (WGS) entry which is preliminary data.</text>
</comment>
<keyword evidence="15" id="KW-0597">Phosphoprotein</keyword>
<dbReference type="SUPFAM" id="SSF50447">
    <property type="entry name" value="Translation proteins"/>
    <property type="match status" value="1"/>
</dbReference>
<reference evidence="19" key="1">
    <citation type="submission" date="2018-09" db="EMBL/GenBank/DDBJ databases">
        <authorList>
            <person name="Tuo L."/>
        </authorList>
    </citation>
    <scope>NUCLEOTIDE SEQUENCE [LARGE SCALE GENOMIC DNA]</scope>
    <source>
        <strain evidence="19">M2BS4Y-1</strain>
    </source>
</reference>
<dbReference type="GO" id="GO:0005524">
    <property type="term" value="F:ATP binding"/>
    <property type="evidence" value="ECO:0007669"/>
    <property type="project" value="UniProtKB-UniRule"/>
</dbReference>
<dbReference type="InterPro" id="IPR002891">
    <property type="entry name" value="APS"/>
</dbReference>
<keyword evidence="7 15" id="KW-0808">Transferase</keyword>
<evidence type="ECO:0000256" key="8">
    <source>
        <dbReference type="ARBA" id="ARBA00022741"/>
    </source>
</evidence>
<dbReference type="UniPathway" id="UPA00140">
    <property type="reaction ID" value="UER00205"/>
</dbReference>
<dbReference type="GO" id="GO:0070814">
    <property type="term" value="P:hydrogen sulfide biosynthetic process"/>
    <property type="evidence" value="ECO:0007669"/>
    <property type="project" value="UniProtKB-UniRule"/>
</dbReference>
<evidence type="ECO:0000259" key="16">
    <source>
        <dbReference type="Pfam" id="PF01583"/>
    </source>
</evidence>
<proteinExistence type="inferred from homology"/>
<feature type="domain" description="GTP-eEF1A C-terminal" evidence="17">
    <location>
        <begin position="265"/>
        <end position="363"/>
    </location>
</feature>
<protein>
    <recommendedName>
        <fullName evidence="6 15">Adenylyl-sulfate kinase</fullName>
        <ecNumber evidence="5 15">2.7.1.25</ecNumber>
    </recommendedName>
    <alternativeName>
        <fullName evidence="13 15">APS kinase</fullName>
    </alternativeName>
    <alternativeName>
        <fullName evidence="14 15">ATP adenosine-5'-phosphosulfate 3'-phosphotransferase</fullName>
    </alternativeName>
    <alternativeName>
        <fullName evidence="12 15">Adenosine-5'-phosphosulfate kinase</fullName>
    </alternativeName>
</protein>
<evidence type="ECO:0000259" key="17">
    <source>
        <dbReference type="Pfam" id="PF22594"/>
    </source>
</evidence>
<dbReference type="Gene3D" id="3.40.50.300">
    <property type="entry name" value="P-loop containing nucleotide triphosphate hydrolases"/>
    <property type="match status" value="1"/>
</dbReference>
<evidence type="ECO:0000256" key="6">
    <source>
        <dbReference type="ARBA" id="ARBA00018163"/>
    </source>
</evidence>
<evidence type="ECO:0000256" key="5">
    <source>
        <dbReference type="ARBA" id="ARBA00012121"/>
    </source>
</evidence>
<comment type="pathway">
    <text evidence="3 15">Sulfur metabolism; hydrogen sulfide biosynthesis; sulfite from sulfate: step 2/3.</text>
</comment>
<dbReference type="EMBL" id="QYRN01000006">
    <property type="protein sequence ID" value="RIY00024.1"/>
    <property type="molecule type" value="Genomic_DNA"/>
</dbReference>
<accession>A0A3A1WHF7</accession>
<dbReference type="InterPro" id="IPR044139">
    <property type="entry name" value="CysN_NoDQ_III"/>
</dbReference>
<sequence>MAAAKETGTMSRPEPDAPETLRLLACGRASARGSALLSRLVAASDAADGARRFVPIDLRGGEDHREMVRAAARCDVALVFAGSRAEIDRPLVQDLALARLMGLRHLVLMIEADAAGEAGHVDGLAADVARAVSPLDVQSFLAVPLPAERGEGGASVPALLLEHLRGLPAAFTRATDQPFRMTVDAPSDGPLLRGTVVSGLVRPGDAVVAAGSGRGARVAALAVAGVERMEAVAGETIALHLDGDVGAAPGDILAAAGDRPETCDQFAARLLWLDDEPLLPGRAYRLRVGAREVPASVTRIKHRIDTASAAPLAADTLGAGDGGRVNLSLAAPVAFEPFDRNRALGTFVLCDPSSGRTVAAGRIDFALRRAANIHRQAVDVTKAARAAAKAQRPALLWFTGLSGAGKSTIANLVEKRLFALGHHTYLLDGDNVRHGLNRDLGFTAQDRVENIRRVAETAKLMVDAGLITLASFISPFRAERRLARDLLAEGEFVEVFVDAPLGIAEARDPKGLYAQARAGRIPNFTGIDSPYEPPEAPELHLETDRRSAEELAGDVVDYLGRAGFLDPSDA</sequence>
<keyword evidence="11" id="KW-0342">GTP-binding</keyword>
<keyword evidence="10 15" id="KW-0067">ATP-binding</keyword>
<dbReference type="Pfam" id="PF22594">
    <property type="entry name" value="GTP-eEF1A_C"/>
    <property type="match status" value="1"/>
</dbReference>
<evidence type="ECO:0000313" key="18">
    <source>
        <dbReference type="EMBL" id="RIY00024.1"/>
    </source>
</evidence>
<dbReference type="InterPro" id="IPR009000">
    <property type="entry name" value="Transl_B-barrel_sf"/>
</dbReference>
<keyword evidence="19" id="KW-1185">Reference proteome</keyword>